<reference evidence="2" key="2">
    <citation type="journal article" date="2021" name="PeerJ">
        <title>Extensive microbial diversity within the chicken gut microbiome revealed by metagenomics and culture.</title>
        <authorList>
            <person name="Gilroy R."/>
            <person name="Ravi A."/>
            <person name="Getino M."/>
            <person name="Pursley I."/>
            <person name="Horton D.L."/>
            <person name="Alikhan N.F."/>
            <person name="Baker D."/>
            <person name="Gharbi K."/>
            <person name="Hall N."/>
            <person name="Watson M."/>
            <person name="Adriaenssens E.M."/>
            <person name="Foster-Nyarko E."/>
            <person name="Jarju S."/>
            <person name="Secka A."/>
            <person name="Antonio M."/>
            <person name="Oren A."/>
            <person name="Chaudhuri R.R."/>
            <person name="La Ragione R."/>
            <person name="Hildebrand F."/>
            <person name="Pallen M.J."/>
        </authorList>
    </citation>
    <scope>NUCLEOTIDE SEQUENCE</scope>
    <source>
        <strain evidence="2">CHK158-818</strain>
    </source>
</reference>
<evidence type="ECO:0000313" key="3">
    <source>
        <dbReference type="Proteomes" id="UP000824112"/>
    </source>
</evidence>
<dbReference type="SUPFAM" id="SSF51445">
    <property type="entry name" value="(Trans)glycosidases"/>
    <property type="match status" value="1"/>
</dbReference>
<comment type="caution">
    <text evidence="2">The sequence shown here is derived from an EMBL/GenBank/DDBJ whole genome shotgun (WGS) entry which is preliminary data.</text>
</comment>
<sequence length="464" mass="52596">MFFRILSFLILLFMAGCSTQPATTLCCGAYTMAYDKETGNARIYYNDSLLFDELHAEYRIDNVIISSLSYTSRKTEIRPATDKKDDFVFEIKHTAKGLPDMLQRFYFSSSNPYILTEIELHSDTAISSNYMAPVVTCTSSEDADKMLFIPFDNDKWIQFDLLPAGNGTSYEVTALFSPDTRSGKVVGSVEHDCWKSAVQTEKLDQKRLLLKCFGGITSSLTRDTLPHGMLTGNILQSPKILLGGFSDWRRGMEMFAQANRQERPGPTWQKEIPFGWNSWGSIQQKINLENATEVSDFFKKELQATTLKETPIYIGLDSYWDNFSDEELAQFVAHCQKNGQEAGIYWAPFVDWARNPRRIVEGSDTPYADTYLYAHGQPQELDGAWAVDPTHPAIKKRMDFYINRFKKAGFSYIKIDFLTHGALEADSHADSTVTTGIQAYNAGMRYLTELLGDDFYITMAISPL</sequence>
<protein>
    <submittedName>
        <fullName evidence="2">Alpha-galactosidase</fullName>
    </submittedName>
</protein>
<reference evidence="2" key="1">
    <citation type="submission" date="2020-10" db="EMBL/GenBank/DDBJ databases">
        <authorList>
            <person name="Gilroy R."/>
        </authorList>
    </citation>
    <scope>NUCLEOTIDE SEQUENCE</scope>
    <source>
        <strain evidence="2">CHK158-818</strain>
    </source>
</reference>
<accession>A0A9D1M825</accession>
<dbReference type="AlphaFoldDB" id="A0A9D1M825"/>
<name>A0A9D1M825_9BACT</name>
<dbReference type="InterPro" id="IPR013785">
    <property type="entry name" value="Aldolase_TIM"/>
</dbReference>
<evidence type="ECO:0000256" key="1">
    <source>
        <dbReference type="SAM" id="SignalP"/>
    </source>
</evidence>
<evidence type="ECO:0000313" key="2">
    <source>
        <dbReference type="EMBL" id="HIU55406.1"/>
    </source>
</evidence>
<keyword evidence="1" id="KW-0732">Signal</keyword>
<feature type="non-terminal residue" evidence="2">
    <location>
        <position position="464"/>
    </location>
</feature>
<feature type="chain" id="PRO_5038516201" evidence="1">
    <location>
        <begin position="22"/>
        <end position="464"/>
    </location>
</feature>
<dbReference type="PROSITE" id="PS51257">
    <property type="entry name" value="PROKAR_LIPOPROTEIN"/>
    <property type="match status" value="1"/>
</dbReference>
<dbReference type="InterPro" id="IPR017853">
    <property type="entry name" value="GH"/>
</dbReference>
<proteinExistence type="predicted"/>
<dbReference type="Gene3D" id="3.20.20.70">
    <property type="entry name" value="Aldolase class I"/>
    <property type="match status" value="1"/>
</dbReference>
<dbReference type="Proteomes" id="UP000824112">
    <property type="component" value="Unassembled WGS sequence"/>
</dbReference>
<feature type="signal peptide" evidence="1">
    <location>
        <begin position="1"/>
        <end position="21"/>
    </location>
</feature>
<gene>
    <name evidence="2" type="ORF">IAB03_06335</name>
</gene>
<organism evidence="2 3">
    <name type="scientific">Candidatus Gallibacteroides avistercoris</name>
    <dbReference type="NCBI Taxonomy" id="2840833"/>
    <lineage>
        <taxon>Bacteria</taxon>
        <taxon>Pseudomonadati</taxon>
        <taxon>Bacteroidota</taxon>
        <taxon>Bacteroidia</taxon>
        <taxon>Bacteroidales</taxon>
        <taxon>Bacteroidaceae</taxon>
        <taxon>Bacteroidaceae incertae sedis</taxon>
        <taxon>Candidatus Gallibacteroides</taxon>
    </lineage>
</organism>
<dbReference type="EMBL" id="DVNA01000143">
    <property type="protein sequence ID" value="HIU55406.1"/>
    <property type="molecule type" value="Genomic_DNA"/>
</dbReference>